<dbReference type="EMBL" id="CP006933">
    <property type="protein sequence ID" value="AIS30965.1"/>
    <property type="molecule type" value="Genomic_DNA"/>
</dbReference>
<dbReference type="RefSeq" id="WP_231553450.1">
    <property type="nucleotide sequence ID" value="NZ_CP006933.1"/>
</dbReference>
<accession>A0A089ZDS2</accession>
<feature type="domain" description="Amidohydrolase-related" evidence="1">
    <location>
        <begin position="68"/>
        <end position="416"/>
    </location>
</feature>
<dbReference type="Proteomes" id="UP000062768">
    <property type="component" value="Chromosome I"/>
</dbReference>
<dbReference type="SUPFAM" id="SSF51556">
    <property type="entry name" value="Metallo-dependent hydrolases"/>
    <property type="match status" value="1"/>
</dbReference>
<dbReference type="InterPro" id="IPR011059">
    <property type="entry name" value="Metal-dep_hydrolase_composite"/>
</dbReference>
<organism evidence="2 4">
    <name type="scientific">Methanobacterium formicicum</name>
    <dbReference type="NCBI Taxonomy" id="2162"/>
    <lineage>
        <taxon>Archaea</taxon>
        <taxon>Methanobacteriati</taxon>
        <taxon>Methanobacteriota</taxon>
        <taxon>Methanomada group</taxon>
        <taxon>Methanobacteria</taxon>
        <taxon>Methanobacteriales</taxon>
        <taxon>Methanobacteriaceae</taxon>
        <taxon>Methanobacterium</taxon>
    </lineage>
</organism>
<dbReference type="STRING" id="2162.BRM9_0134"/>
<evidence type="ECO:0000313" key="5">
    <source>
        <dbReference type="Proteomes" id="UP000062768"/>
    </source>
</evidence>
<dbReference type="InterPro" id="IPR032466">
    <property type="entry name" value="Metal_Hydrolase"/>
</dbReference>
<dbReference type="GeneID" id="26738367"/>
<dbReference type="InterPro" id="IPR006680">
    <property type="entry name" value="Amidohydro-rel"/>
</dbReference>
<dbReference type="Gene3D" id="3.20.20.140">
    <property type="entry name" value="Metal-dependent hydrolases"/>
    <property type="match status" value="1"/>
</dbReference>
<dbReference type="PANTHER" id="PTHR43135">
    <property type="entry name" value="ALPHA-D-RIBOSE 1-METHYLPHOSPHONATE 5-TRIPHOSPHATE DIPHOSPHATASE"/>
    <property type="match status" value="1"/>
</dbReference>
<proteinExistence type="predicted"/>
<sequence length="435" mass="47640">MNQGLSRKDGEMVYLFIHNGTLIDGNGGKPLENAGVLIKDQQIIAAGVEDSIKHPHEKIKYIDAQKGFILPGFIDCHVHLMFTGFRFEDPLFTPLSLYFYQATVNLKKTLNAGVTTVRDAGMADFGVKTAVEQGIIPGPRLQISIMPLSVSGGHFDLQLKSGHQVKTTYPGLPESVCDGKDEVRKRVREVLRAGADVVKVMVTGGVISANDSPEHPQFTREELQVIVEETSFRGLGVMAHAHGSQGIKNALKSGIRSIEHGTYLDPECIDLLLETDSWMVPTMLVHKINLEKLEAGELPEYSQEDTRDVYFKNQESVQSALKAGVKIVMGTDSGIGPHGQNLRELGLLCKAGMEPMEALQAGTKHAAELLGWQDKIGTIEPGKLADVVICATNPLTDIQSLGNPDNIQVVVKEGKIFKDIRMQENSFKDVQNHEL</sequence>
<dbReference type="EMBL" id="LN734822">
    <property type="protein sequence ID" value="CEL23754.1"/>
    <property type="molecule type" value="Genomic_DNA"/>
</dbReference>
<dbReference type="AlphaFoldDB" id="A0A089ZDS2"/>
<dbReference type="PANTHER" id="PTHR43135:SF3">
    <property type="entry name" value="ALPHA-D-RIBOSE 1-METHYLPHOSPHONATE 5-TRIPHOSPHATE DIPHOSPHATASE"/>
    <property type="match status" value="1"/>
</dbReference>
<dbReference type="Gene3D" id="2.30.40.10">
    <property type="entry name" value="Urease, subunit C, domain 1"/>
    <property type="match status" value="1"/>
</dbReference>
<dbReference type="Proteomes" id="UP000029661">
    <property type="component" value="Chromosome"/>
</dbReference>
<dbReference type="PATRIC" id="fig|2162.10.peg.100"/>
<dbReference type="GO" id="GO:0016810">
    <property type="term" value="F:hydrolase activity, acting on carbon-nitrogen (but not peptide) bonds"/>
    <property type="evidence" value="ECO:0007669"/>
    <property type="project" value="InterPro"/>
</dbReference>
<keyword evidence="5" id="KW-1185">Reference proteome</keyword>
<evidence type="ECO:0000259" key="1">
    <source>
        <dbReference type="Pfam" id="PF01979"/>
    </source>
</evidence>
<evidence type="ECO:0000313" key="3">
    <source>
        <dbReference type="EMBL" id="CEL23754.1"/>
    </source>
</evidence>
<dbReference type="KEGG" id="mfc:BRM9_0134"/>
<dbReference type="Pfam" id="PF01979">
    <property type="entry name" value="Amidohydro_1"/>
    <property type="match status" value="1"/>
</dbReference>
<reference evidence="3" key="2">
    <citation type="submission" date="2014-09" db="EMBL/GenBank/DDBJ databases">
        <authorList>
            <person name="Bishop-Lilly K.A."/>
            <person name="Broomall S.M."/>
            <person name="Chain P.S."/>
            <person name="Chertkov O."/>
            <person name="Coyne S.R."/>
            <person name="Daligault H.E."/>
            <person name="Davenport K.W."/>
            <person name="Erkkila T."/>
            <person name="Frey K.G."/>
            <person name="Gibbons H.S."/>
            <person name="Gu W."/>
            <person name="Jaissle J."/>
            <person name="Johnson S.L."/>
            <person name="Koroleva G.I."/>
            <person name="Ladner J.T."/>
            <person name="Lo C.-C."/>
            <person name="Minogue T.D."/>
            <person name="Munk C."/>
            <person name="Palacios G.F."/>
            <person name="Redden C.L."/>
            <person name="Rosenzweig C.N."/>
            <person name="Scholz M.B."/>
            <person name="Teshima H."/>
            <person name="Xu Y."/>
        </authorList>
    </citation>
    <scope>NUCLEOTIDE SEQUENCE</scope>
    <source>
        <strain evidence="3">Mb9</strain>
    </source>
</reference>
<keyword evidence="2" id="KW-0378">Hydrolase</keyword>
<dbReference type="CDD" id="cd01299">
    <property type="entry name" value="Met_dep_hydrolase_A"/>
    <property type="match status" value="1"/>
</dbReference>
<gene>
    <name evidence="2" type="ORF">BRM9_0134</name>
    <name evidence="3" type="ORF">MB9_0098</name>
</gene>
<protein>
    <submittedName>
        <fullName evidence="2">Amidohydrolase</fullName>
    </submittedName>
</protein>
<name>A0A089ZDS2_METFO</name>
<dbReference type="SUPFAM" id="SSF51338">
    <property type="entry name" value="Composite domain of metallo-dependent hydrolases"/>
    <property type="match status" value="1"/>
</dbReference>
<evidence type="ECO:0000313" key="2">
    <source>
        <dbReference type="EMBL" id="AIS30965.1"/>
    </source>
</evidence>
<dbReference type="InterPro" id="IPR057744">
    <property type="entry name" value="OTAase-like"/>
</dbReference>
<dbReference type="InterPro" id="IPR051781">
    <property type="entry name" value="Metallo-dep_Hydrolase"/>
</dbReference>
<evidence type="ECO:0000313" key="4">
    <source>
        <dbReference type="Proteomes" id="UP000029661"/>
    </source>
</evidence>
<reference evidence="2" key="1">
    <citation type="submission" date="2013-12" db="EMBL/GenBank/DDBJ databases">
        <title>The complete genome sequence of Methanobacterium sp. BRM9.</title>
        <authorList>
            <consortium name="Pastoral Greenhouse Gas Research Consortium"/>
            <person name="Kelly W.J."/>
            <person name="Leahy S.C."/>
            <person name="Perry R."/>
            <person name="Li D."/>
            <person name="Altermann E."/>
            <person name="Lambie S.C."/>
            <person name="Attwood G.T."/>
        </authorList>
    </citation>
    <scope>NUCLEOTIDE SEQUENCE [LARGE SCALE GENOMIC DNA]</scope>
    <source>
        <strain evidence="2">BRM9</strain>
    </source>
</reference>